<sequence>MFDINGGEFLVLLVVAALVIGPQRLPGYAEQLASLVRRGRDWISQARTRIDDEAGDLGVDWAALDPRKYDPRRIVRDALLDPEPAGSGASRSTAAAAMAAATQPRPAAAAPLVGPAPFDDEAT</sequence>
<keyword evidence="3" id="KW-0812">Transmembrane</keyword>
<dbReference type="RefSeq" id="WP_214345788.1">
    <property type="nucleotide sequence ID" value="NZ_JAHBOH010000001.1"/>
</dbReference>
<feature type="region of interest" description="Disordered" evidence="8">
    <location>
        <begin position="80"/>
        <end position="123"/>
    </location>
</feature>
<proteinExistence type="predicted"/>
<dbReference type="Gene3D" id="1.20.5.3310">
    <property type="match status" value="1"/>
</dbReference>
<dbReference type="Proteomes" id="UP000722125">
    <property type="component" value="Unassembled WGS sequence"/>
</dbReference>
<evidence type="ECO:0000256" key="7">
    <source>
        <dbReference type="ARBA" id="ARBA00023136"/>
    </source>
</evidence>
<reference evidence="9 10" key="1">
    <citation type="submission" date="2021-05" db="EMBL/GenBank/DDBJ databases">
        <title>Description of Cellulomonas sp. DKR-3 sp. nov.</title>
        <authorList>
            <person name="Dahal R.H."/>
            <person name="Chaudhary D.K."/>
        </authorList>
    </citation>
    <scope>NUCLEOTIDE SEQUENCE [LARGE SCALE GENOMIC DNA]</scope>
    <source>
        <strain evidence="9 10">DKR-3</strain>
    </source>
</reference>
<dbReference type="InterPro" id="IPR003369">
    <property type="entry name" value="TatA/B/E"/>
</dbReference>
<dbReference type="EMBL" id="JAHBOH010000001">
    <property type="protein sequence ID" value="MBT0992782.1"/>
    <property type="molecule type" value="Genomic_DNA"/>
</dbReference>
<feature type="compositionally biased region" description="Low complexity" evidence="8">
    <location>
        <begin position="84"/>
        <end position="117"/>
    </location>
</feature>
<keyword evidence="7" id="KW-0472">Membrane</keyword>
<evidence type="ECO:0000256" key="6">
    <source>
        <dbReference type="ARBA" id="ARBA00023010"/>
    </source>
</evidence>
<evidence type="ECO:0000313" key="9">
    <source>
        <dbReference type="EMBL" id="MBT0992782.1"/>
    </source>
</evidence>
<keyword evidence="5" id="KW-1133">Transmembrane helix</keyword>
<gene>
    <name evidence="9" type="ORF">KIN34_00560</name>
</gene>
<keyword evidence="6" id="KW-0811">Translocation</keyword>
<accession>A0ABS5TUJ0</accession>
<evidence type="ECO:0000256" key="8">
    <source>
        <dbReference type="SAM" id="MobiDB-lite"/>
    </source>
</evidence>
<comment type="subcellular location">
    <subcellularLocation>
        <location evidence="1">Membrane</location>
        <topology evidence="1">Single-pass membrane protein</topology>
    </subcellularLocation>
</comment>
<organism evidence="9 10">
    <name type="scientific">Cellulomonas fulva</name>
    <dbReference type="NCBI Taxonomy" id="2835530"/>
    <lineage>
        <taxon>Bacteria</taxon>
        <taxon>Bacillati</taxon>
        <taxon>Actinomycetota</taxon>
        <taxon>Actinomycetes</taxon>
        <taxon>Micrococcales</taxon>
        <taxon>Cellulomonadaceae</taxon>
        <taxon>Cellulomonas</taxon>
    </lineage>
</organism>
<evidence type="ECO:0000256" key="4">
    <source>
        <dbReference type="ARBA" id="ARBA00022927"/>
    </source>
</evidence>
<dbReference type="PRINTS" id="PR01506">
    <property type="entry name" value="TATBPROTEIN"/>
</dbReference>
<evidence type="ECO:0000313" key="10">
    <source>
        <dbReference type="Proteomes" id="UP000722125"/>
    </source>
</evidence>
<comment type="caution">
    <text evidence="9">The sequence shown here is derived from an EMBL/GenBank/DDBJ whole genome shotgun (WGS) entry which is preliminary data.</text>
</comment>
<evidence type="ECO:0000256" key="5">
    <source>
        <dbReference type="ARBA" id="ARBA00022989"/>
    </source>
</evidence>
<evidence type="ECO:0000256" key="1">
    <source>
        <dbReference type="ARBA" id="ARBA00004167"/>
    </source>
</evidence>
<keyword evidence="2" id="KW-0813">Transport</keyword>
<keyword evidence="4" id="KW-0653">Protein transport</keyword>
<dbReference type="Pfam" id="PF02416">
    <property type="entry name" value="TatA_B_E"/>
    <property type="match status" value="1"/>
</dbReference>
<keyword evidence="10" id="KW-1185">Reference proteome</keyword>
<evidence type="ECO:0000256" key="3">
    <source>
        <dbReference type="ARBA" id="ARBA00022692"/>
    </source>
</evidence>
<name>A0ABS5TUJ0_9CELL</name>
<protein>
    <submittedName>
        <fullName evidence="9">Sec-independent protein translocase TatB</fullName>
    </submittedName>
</protein>
<evidence type="ECO:0000256" key="2">
    <source>
        <dbReference type="ARBA" id="ARBA00022448"/>
    </source>
</evidence>